<name>A0AAN0J5E5_AMPQE</name>
<sequence length="490" mass="53967">MVPDYSQLSAASITSSTGLWCRGGIEATDAVQWILPDATILSSGNTSSNITSVSVCLQSVGLFDISRHNLNDEESLSSTGDSSLLLSGVYTCIVPFKDGRIERYYVWIVKENTPPVFNTTLSDCSIIGIDPFQSILTLSAGGQINNGAVTNYTCPGVEIAEFRGVSKTLSPTRMTLFKLFNISIVPPLNDTNGFVGCSAVNTDGNDVLRCTLKSISQSLPVITKAMRLSNDTSSATIEWSPSETSQASNLFYQVFARIFTSEPSDRTGLITGSIIGDTSAIVRGLTEYVSYQVIVAAFDQQTMARITPLPVVSDTSVIKPVQCETATGYYLDIDLKNTDDDICNNITKQNENFFLEVVKTVAELQQREFKNCSVLLEPKIMKFTCDFQNMETKTPKGSRIKIKSLIFCQKCLREKRRQARMSSKAKNKLKMSKNKSKTRGKIYQCRSVSVIVRGVSLVGKVKIESTSSYYCNQRAANEFGQCDCHRDCFN</sequence>
<reference evidence="3" key="1">
    <citation type="journal article" date="2010" name="Nature">
        <title>The Amphimedon queenslandica genome and the evolution of animal complexity.</title>
        <authorList>
            <person name="Srivastava M."/>
            <person name="Simakov O."/>
            <person name="Chapman J."/>
            <person name="Fahey B."/>
            <person name="Gauthier M.E."/>
            <person name="Mitros T."/>
            <person name="Richards G.S."/>
            <person name="Conaco C."/>
            <person name="Dacre M."/>
            <person name="Hellsten U."/>
            <person name="Larroux C."/>
            <person name="Putnam N.H."/>
            <person name="Stanke M."/>
            <person name="Adamska M."/>
            <person name="Darling A."/>
            <person name="Degnan S.M."/>
            <person name="Oakley T.H."/>
            <person name="Plachetzki D.C."/>
            <person name="Zhai Y."/>
            <person name="Adamski M."/>
            <person name="Calcino A."/>
            <person name="Cummins S.F."/>
            <person name="Goodstein D.M."/>
            <person name="Harris C."/>
            <person name="Jackson D.J."/>
            <person name="Leys S.P."/>
            <person name="Shu S."/>
            <person name="Woodcroft B.J."/>
            <person name="Vervoort M."/>
            <person name="Kosik K.S."/>
            <person name="Manning G."/>
            <person name="Degnan B.M."/>
            <person name="Rokhsar D.S."/>
        </authorList>
    </citation>
    <scope>NUCLEOTIDE SEQUENCE [LARGE SCALE GENOMIC DNA]</scope>
</reference>
<dbReference type="Proteomes" id="UP000007879">
    <property type="component" value="Unassembled WGS sequence"/>
</dbReference>
<reference evidence="2" key="2">
    <citation type="submission" date="2024-06" db="UniProtKB">
        <authorList>
            <consortium name="EnsemblMetazoa"/>
        </authorList>
    </citation>
    <scope>IDENTIFICATION</scope>
</reference>
<keyword evidence="3" id="KW-1185">Reference proteome</keyword>
<dbReference type="InterPro" id="IPR036116">
    <property type="entry name" value="FN3_sf"/>
</dbReference>
<dbReference type="EnsemblMetazoa" id="XM_019996379.1">
    <property type="protein sequence ID" value="XP_019851938.1"/>
    <property type="gene ID" value="LOC109581904"/>
</dbReference>
<dbReference type="SUPFAM" id="SSF49265">
    <property type="entry name" value="Fibronectin type III"/>
    <property type="match status" value="1"/>
</dbReference>
<dbReference type="PROSITE" id="PS50853">
    <property type="entry name" value="FN3"/>
    <property type="match status" value="1"/>
</dbReference>
<dbReference type="GeneID" id="109581904"/>
<proteinExistence type="predicted"/>
<evidence type="ECO:0000313" key="2">
    <source>
        <dbReference type="EnsemblMetazoa" id="XP_019851938.1"/>
    </source>
</evidence>
<feature type="domain" description="Fibronectin type-III" evidence="1">
    <location>
        <begin position="219"/>
        <end position="326"/>
    </location>
</feature>
<evidence type="ECO:0000313" key="3">
    <source>
        <dbReference type="Proteomes" id="UP000007879"/>
    </source>
</evidence>
<dbReference type="CDD" id="cd00063">
    <property type="entry name" value="FN3"/>
    <property type="match status" value="1"/>
</dbReference>
<dbReference type="RefSeq" id="XP_019851938.1">
    <property type="nucleotide sequence ID" value="XM_019996379.1"/>
</dbReference>
<dbReference type="InterPro" id="IPR013783">
    <property type="entry name" value="Ig-like_fold"/>
</dbReference>
<accession>A0AAN0J5E5</accession>
<evidence type="ECO:0000259" key="1">
    <source>
        <dbReference type="PROSITE" id="PS50853"/>
    </source>
</evidence>
<protein>
    <recommendedName>
        <fullName evidence="1">Fibronectin type-III domain-containing protein</fullName>
    </recommendedName>
</protein>
<dbReference type="KEGG" id="aqu:109581904"/>
<dbReference type="Gene3D" id="2.60.40.10">
    <property type="entry name" value="Immunoglobulins"/>
    <property type="match status" value="1"/>
</dbReference>
<dbReference type="InterPro" id="IPR003961">
    <property type="entry name" value="FN3_dom"/>
</dbReference>
<organism evidence="2 3">
    <name type="scientific">Amphimedon queenslandica</name>
    <name type="common">Sponge</name>
    <dbReference type="NCBI Taxonomy" id="400682"/>
    <lineage>
        <taxon>Eukaryota</taxon>
        <taxon>Metazoa</taxon>
        <taxon>Porifera</taxon>
        <taxon>Demospongiae</taxon>
        <taxon>Heteroscleromorpha</taxon>
        <taxon>Haplosclerida</taxon>
        <taxon>Niphatidae</taxon>
        <taxon>Amphimedon</taxon>
    </lineage>
</organism>
<dbReference type="AlphaFoldDB" id="A0AAN0J5E5"/>